<reference evidence="1" key="1">
    <citation type="submission" date="2022-07" db="EMBL/GenBank/DDBJ databases">
        <title>Phylogenomic reconstructions and comparative analyses of Kickxellomycotina fungi.</title>
        <authorList>
            <person name="Reynolds N.K."/>
            <person name="Stajich J.E."/>
            <person name="Barry K."/>
            <person name="Grigoriev I.V."/>
            <person name="Crous P."/>
            <person name="Smith M.E."/>
        </authorList>
    </citation>
    <scope>NUCLEOTIDE SEQUENCE</scope>
    <source>
        <strain evidence="1">Benny 63K</strain>
    </source>
</reference>
<protein>
    <submittedName>
        <fullName evidence="1">THO2 plays a role in transcriptional elongation</fullName>
    </submittedName>
</protein>
<proteinExistence type="predicted"/>
<dbReference type="EMBL" id="JANBPG010000181">
    <property type="protein sequence ID" value="KAJ1899106.1"/>
    <property type="molecule type" value="Genomic_DNA"/>
</dbReference>
<sequence length="2120" mass="233698">MDSTELFSSQPLESSVIEQIRLGDWSPIVTDKLTHALLSKNAGGEARLCSQLLQSLCTIEDGRSAADPAVFCSEVKRWVDHCVAAAKNTSSYNSTETDTSSKIRTRIEAAFVETIWTLNIEWESDTADKSDGRWEEGRKRHSEQSELLLKLTESLLSNGIITHDMAKERLDPDFLERVKVITSALFFTKKYVRLNTALNFKQTKFNLVSEQSEGFSKLITLIQATMAGVVPHQVSNGIIDYVESNPTASSDRGSIVIQALRSLPDLQKRVANLLLDITRLIGVFNIDPNRVLDIIIDCFMSSVRFHWAFYVALLDASPWCRTAAESLKVAQLVGWKLQFYVNGPASDHKYMDELSTVAALLITHRIIRLSDLYTMLSPNTPEGIEGEFGAWLAKQKEQRIGIGGGNSGDGSSSLLAKMGGLEDMGDGGENQDAEEAKGPETASEWSNQHALLCAKLLSMGDTESALVYLQRFPNMARSHEQITDLVVRIVEASTSQIYQSTDCVRAPVKQFLKLKPVSNALASSTATVNAWGLPVAPKVHASEAQTLAPSYTLTPLAKRPNEVFFYEKFWLLDATQRMPQVNSVESMPHALAPWLNIAFLRLHRSPSLLTRLSRLCRYGLEHSTEDGREWIGVLRSWILPAYSLCTPSAALSNELWLLVSQLPLAQRYELYEQWDAILSSGKPSLPQIASDGQQSQVIVQNGMTAGPMSMDMSLDEALDDGDDDGDDGDVLSGSCVAHAQPAYVEIEALYHETRRQVRSVMRRLSADNVKLMGRQLCNLCHSTPTLSLKIILDQVCSYGNLVRPVVEAFRYLTPFDSDVMFFTVLKIIGDPSSARVKDDGVNPAHWMQNLSSFVASFSRRHENARLDVVLDYVLKRTIDTVRNKCPAPASELVIVSEIIRVLAKIELMADANDGQVSALQGGHYLRLEAFDMGSPWEPSKTRTIDDVLVASSDYRLTRRMAQWLTSMIADRAQILPFVVSLCAHAEYVLKTVVLPLSSMLVIYDREIERIYQLFNLLLSNLKPEKYTRLIPGPHVLAGRYGLSWGLAMLWGRPSISAHLAQGLVQWEDAGANIRVEIVEQALVKDQSSQQTRIDAEAPPTGAQSAEAAATVAVTATEEPGSQQDSSQMDVVGAEANAAGGLDPELPRVVSSLTFEAPLLPRDYVAYVARTLPHSSLDIGLSPEFVAMFWSLSLYDIEVPTGLKTMKDSTGRKDITVPVPRYDIEADIQKDLIDRVQFMSKESHSRSKSSALTQVSARANMAIDNLNKERDEHRQHVSRIRRWLIAQKDYWFCMAHDQRKQVAQALLQHCILPRAVLSASDASFCAKLLWMLHFPLATNKFSLMIVYDNIFSEMLSTLLATFTLNEARNYAKFLNMSLKYLSQLHQSEAQYNERAVNPWRGLTGFQKYWRYERGYLPPKSRTINQAMPASPTPGSGDSQRIKPGSTMLSYDDFRTVMRKWQVNLTKAFMVTLGAERSDTVRNGILALKEMQHTFPAISQYGRRILEKINEISENGRSANSKSAQAGGADDSDSSLKVIAMSYGSYLATAKTSWVSEAEYYPVQARDTPLRSPRPASSQQTGKQQEGRSVIAGGGNNSGTKDSGSNSTSTELKAEDLPSERAKPSTGRSISSGAMAAAATAAAASAAAASSANHTPNLAPNATMGVVHGAGPANDGTARQVRGEGGARSDAASGDREQDTRSQRDRERSDASSRGRGRDRGRQRDNHQQESDTHSSSQRAADIDRRESRSMRSSPTRHDREDVRSEAHKRPRDDSVADGRLEPPRQRLATPASVGQSSGSPNMSELRISSQSPASAQAAKLSNEEAERRRKELRAQLLKQQEEKQKSRSDRPPADSSTDRRDRDSRHSSRESSRVRGTGMHDGRDNADSRESGGRRLNRRGPTRNAEAGSNSSSSHLAQAESRDIGSRRYSVQGQGQPQTQQQSDSGVFDRLGASSQGQQQQQQRKRQQHDQQSFQQPSQHQQQQQPSQSNRADHSGRGDRGQRRAVRSGGNSNSGRNPSPDSNRGGGGDRRPQSNAQSSISIRSSGGRQGKGDGDRDRDRPDGVAASLNRRGAAGPDQSVASNSGNTNANANGDGGGGRRGVKRGRVNDGRDWDDGKRNRR</sequence>
<name>A0ACC1IQR3_9FUNG</name>
<accession>A0ACC1IQR3</accession>
<organism evidence="1 2">
    <name type="scientific">Kickxella alabastrina</name>
    <dbReference type="NCBI Taxonomy" id="61397"/>
    <lineage>
        <taxon>Eukaryota</taxon>
        <taxon>Fungi</taxon>
        <taxon>Fungi incertae sedis</taxon>
        <taxon>Zoopagomycota</taxon>
        <taxon>Kickxellomycotina</taxon>
        <taxon>Kickxellomycetes</taxon>
        <taxon>Kickxellales</taxon>
        <taxon>Kickxellaceae</taxon>
        <taxon>Kickxella</taxon>
    </lineage>
</organism>
<dbReference type="Proteomes" id="UP001150581">
    <property type="component" value="Unassembled WGS sequence"/>
</dbReference>
<evidence type="ECO:0000313" key="2">
    <source>
        <dbReference type="Proteomes" id="UP001150581"/>
    </source>
</evidence>
<comment type="caution">
    <text evidence="1">The sequence shown here is derived from an EMBL/GenBank/DDBJ whole genome shotgun (WGS) entry which is preliminary data.</text>
</comment>
<evidence type="ECO:0000313" key="1">
    <source>
        <dbReference type="EMBL" id="KAJ1899106.1"/>
    </source>
</evidence>
<gene>
    <name evidence="1" type="primary">RLR1_1</name>
    <name evidence="1" type="ORF">LPJ66_002323</name>
</gene>
<keyword evidence="2" id="KW-1185">Reference proteome</keyword>